<sequence>MNTEPINNEQKEEKKERYLFAIDLDGTLLASSKDGFMHDKTYQAIKRAKEEGHIICALTGRPWRSTKPIYEALGLDTVVSNYNGAQIHHPKDENFIPYIKYLNLNEMLYILGDPVVANEISNIAIEGPGWVQLQHRDEALESVFGFSSASKFVVGINLNKVPLCPTGIIFDVKETTDVEKLRRYLRARYGDLGEFSYWSKGEGLTPVFDITNVTVNKGRALSLLTRFYGIDLDHTVAFGDGFNDVPMFKVACVSVAVGNASDAVKRHATIRLKKTNKQGAVGDYINKFLDNPKKEIAKAKAMAEKMRKLLDSEED</sequence>
<name>A0A953T511_9MOLU</name>
<dbReference type="RefSeq" id="WP_223644778.1">
    <property type="nucleotide sequence ID" value="NZ_JAIQBX010000003.1"/>
</dbReference>
<dbReference type="PROSITE" id="PS01228">
    <property type="entry name" value="COF_1"/>
    <property type="match status" value="1"/>
</dbReference>
<proteinExistence type="predicted"/>
<organism evidence="1 2">
    <name type="scientific">Mycoplasma tauri</name>
    <dbReference type="NCBI Taxonomy" id="547987"/>
    <lineage>
        <taxon>Bacteria</taxon>
        <taxon>Bacillati</taxon>
        <taxon>Mycoplasmatota</taxon>
        <taxon>Mollicutes</taxon>
        <taxon>Mycoplasmataceae</taxon>
        <taxon>Mycoplasma</taxon>
    </lineage>
</organism>
<gene>
    <name evidence="1" type="ORF">LAD73_02405</name>
</gene>
<dbReference type="SUPFAM" id="SSF56784">
    <property type="entry name" value="HAD-like"/>
    <property type="match status" value="1"/>
</dbReference>
<dbReference type="GO" id="GO:0016791">
    <property type="term" value="F:phosphatase activity"/>
    <property type="evidence" value="ECO:0007669"/>
    <property type="project" value="TreeGrafter"/>
</dbReference>
<dbReference type="Gene3D" id="3.30.1240.10">
    <property type="match status" value="1"/>
</dbReference>
<dbReference type="Proteomes" id="UP000772186">
    <property type="component" value="Unassembled WGS sequence"/>
</dbReference>
<dbReference type="InterPro" id="IPR023214">
    <property type="entry name" value="HAD_sf"/>
</dbReference>
<dbReference type="InterPro" id="IPR006379">
    <property type="entry name" value="HAD-SF_hydro_IIB"/>
</dbReference>
<keyword evidence="2" id="KW-1185">Reference proteome</keyword>
<dbReference type="InterPro" id="IPR036412">
    <property type="entry name" value="HAD-like_sf"/>
</dbReference>
<comment type="caution">
    <text evidence="1">The sequence shown here is derived from an EMBL/GenBank/DDBJ whole genome shotgun (WGS) entry which is preliminary data.</text>
</comment>
<evidence type="ECO:0000313" key="1">
    <source>
        <dbReference type="EMBL" id="MBZ4195555.1"/>
    </source>
</evidence>
<protein>
    <submittedName>
        <fullName evidence="1">Cof-type HAD-IIB family hydrolase</fullName>
    </submittedName>
</protein>
<dbReference type="GO" id="GO:0000287">
    <property type="term" value="F:magnesium ion binding"/>
    <property type="evidence" value="ECO:0007669"/>
    <property type="project" value="TreeGrafter"/>
</dbReference>
<dbReference type="Gene3D" id="3.40.50.1000">
    <property type="entry name" value="HAD superfamily/HAD-like"/>
    <property type="match status" value="1"/>
</dbReference>
<dbReference type="PANTHER" id="PTHR10000:SF23">
    <property type="entry name" value="5-AMINO-6-(5-PHOSPHO-D-RIBITYLAMINO)URACIL PHOSPHATASE YITU"/>
    <property type="match status" value="1"/>
</dbReference>
<dbReference type="NCBIfam" id="TIGR01484">
    <property type="entry name" value="HAD-SF-IIB"/>
    <property type="match status" value="1"/>
</dbReference>
<reference evidence="1 2" key="1">
    <citation type="submission" date="2021-09" db="EMBL/GenBank/DDBJ databases">
        <title>WGS of Mycoplasma sp. Zaradi2 strains.</title>
        <authorList>
            <person name="Spergser J."/>
        </authorList>
    </citation>
    <scope>NUCLEOTIDE SEQUENCE [LARGE SCALE GENOMIC DNA]</scope>
    <source>
        <strain evidence="1 2">1331</strain>
    </source>
</reference>
<dbReference type="EMBL" id="JAIQBY010000027">
    <property type="protein sequence ID" value="MBZ4195555.1"/>
    <property type="molecule type" value="Genomic_DNA"/>
</dbReference>
<dbReference type="InterPro" id="IPR000150">
    <property type="entry name" value="Cof"/>
</dbReference>
<dbReference type="Pfam" id="PF08282">
    <property type="entry name" value="Hydrolase_3"/>
    <property type="match status" value="1"/>
</dbReference>
<accession>A0A953T511</accession>
<dbReference type="NCBIfam" id="TIGR00099">
    <property type="entry name" value="Cof-subfamily"/>
    <property type="match status" value="1"/>
</dbReference>
<dbReference type="AlphaFoldDB" id="A0A953T511"/>
<evidence type="ECO:0000313" key="2">
    <source>
        <dbReference type="Proteomes" id="UP000772186"/>
    </source>
</evidence>
<dbReference type="PANTHER" id="PTHR10000">
    <property type="entry name" value="PHOSPHOSERINE PHOSPHATASE"/>
    <property type="match status" value="1"/>
</dbReference>
<keyword evidence="1" id="KW-0378">Hydrolase</keyword>
<dbReference type="GO" id="GO:0005829">
    <property type="term" value="C:cytosol"/>
    <property type="evidence" value="ECO:0007669"/>
    <property type="project" value="TreeGrafter"/>
</dbReference>